<protein>
    <submittedName>
        <fullName evidence="7">Uncharacterized protein</fullName>
    </submittedName>
</protein>
<dbReference type="OrthoDB" id="4044803at2759"/>
<accession>A0A367YN83</accession>
<comment type="function">
    <text evidence="1">Putative mitochondrial redox protein which could be involved in the reduction of small toxic molecules.</text>
</comment>
<evidence type="ECO:0000256" key="2">
    <source>
        <dbReference type="ARBA" id="ARBA00004173"/>
    </source>
</evidence>
<sequence>MSLFRSLQNSPSTISIFHNQTIPLSNKLYDILQKAYETQPEKPKHEFRIDVMKDKMPTYDEYKLITGKYLKSAAAKTVLHDRFPFLHDKEVELYNSKGNPVTIKGAEWNNKIFSPSEYAMIYETFNKLEESTSPSLSTKATEVFSAPLVIDWDNELIAGDEETLDAILAKYQQE</sequence>
<dbReference type="Pfam" id="PF07955">
    <property type="entry name" value="DUF1687"/>
    <property type="match status" value="1"/>
</dbReference>
<dbReference type="PANTHER" id="PTHR28071:SF1">
    <property type="entry name" value="REDOX PROTEIN FMP46, MITOCHONDRIAL-RELATED"/>
    <property type="match status" value="1"/>
</dbReference>
<keyword evidence="4" id="KW-0809">Transit peptide</keyword>
<evidence type="ECO:0000256" key="6">
    <source>
        <dbReference type="ARBA" id="ARBA00023128"/>
    </source>
</evidence>
<evidence type="ECO:0000256" key="1">
    <source>
        <dbReference type="ARBA" id="ARBA00002963"/>
    </source>
</evidence>
<dbReference type="Proteomes" id="UP000253472">
    <property type="component" value="Unassembled WGS sequence"/>
</dbReference>
<dbReference type="AlphaFoldDB" id="A0A367YN83"/>
<keyword evidence="5" id="KW-0560">Oxidoreductase</keyword>
<reference evidence="7 8" key="1">
    <citation type="submission" date="2018-06" db="EMBL/GenBank/DDBJ databases">
        <title>Whole genome sequencing of Candida tropicalis (genome annotated by CSBL at Korea University).</title>
        <authorList>
            <person name="Ahn J."/>
        </authorList>
    </citation>
    <scope>NUCLEOTIDE SEQUENCE [LARGE SCALE GENOMIC DNA]</scope>
    <source>
        <strain evidence="7 8">ATCC 20962</strain>
    </source>
</reference>
<evidence type="ECO:0000256" key="5">
    <source>
        <dbReference type="ARBA" id="ARBA00023002"/>
    </source>
</evidence>
<comment type="subcellular location">
    <subcellularLocation>
        <location evidence="2">Mitochondrion</location>
    </subcellularLocation>
</comment>
<dbReference type="PANTHER" id="PTHR28071">
    <property type="entry name" value="REDOX PROTEIN FMP46, MITOCHONDRIAL-RELATED"/>
    <property type="match status" value="1"/>
</dbReference>
<dbReference type="EMBL" id="QLNQ01000014">
    <property type="protein sequence ID" value="RCK66471.1"/>
    <property type="molecule type" value="Genomic_DNA"/>
</dbReference>
<keyword evidence="8" id="KW-1185">Reference proteome</keyword>
<comment type="caution">
    <text evidence="7">The sequence shown here is derived from an EMBL/GenBank/DDBJ whole genome shotgun (WGS) entry which is preliminary data.</text>
</comment>
<dbReference type="SUPFAM" id="SSF52833">
    <property type="entry name" value="Thioredoxin-like"/>
    <property type="match status" value="1"/>
</dbReference>
<dbReference type="GO" id="GO:0016491">
    <property type="term" value="F:oxidoreductase activity"/>
    <property type="evidence" value="ECO:0007669"/>
    <property type="project" value="UniProtKB-KW"/>
</dbReference>
<organism evidence="7 8">
    <name type="scientific">Candida viswanathii</name>
    <dbReference type="NCBI Taxonomy" id="5486"/>
    <lineage>
        <taxon>Eukaryota</taxon>
        <taxon>Fungi</taxon>
        <taxon>Dikarya</taxon>
        <taxon>Ascomycota</taxon>
        <taxon>Saccharomycotina</taxon>
        <taxon>Pichiomycetes</taxon>
        <taxon>Debaryomycetaceae</taxon>
        <taxon>Candida/Lodderomyces clade</taxon>
        <taxon>Candida</taxon>
    </lineage>
</organism>
<dbReference type="InterPro" id="IPR012882">
    <property type="entry name" value="Fmp46"/>
</dbReference>
<dbReference type="Gene3D" id="3.40.30.10">
    <property type="entry name" value="Glutaredoxin"/>
    <property type="match status" value="1"/>
</dbReference>
<dbReference type="InterPro" id="IPR036249">
    <property type="entry name" value="Thioredoxin-like_sf"/>
</dbReference>
<evidence type="ECO:0000313" key="8">
    <source>
        <dbReference type="Proteomes" id="UP000253472"/>
    </source>
</evidence>
<keyword evidence="6" id="KW-0496">Mitochondrion</keyword>
<comment type="similarity">
    <text evidence="3">Belongs to the FMP46 family.</text>
</comment>
<evidence type="ECO:0000313" key="7">
    <source>
        <dbReference type="EMBL" id="RCK66471.1"/>
    </source>
</evidence>
<dbReference type="GO" id="GO:0005739">
    <property type="term" value="C:mitochondrion"/>
    <property type="evidence" value="ECO:0007669"/>
    <property type="project" value="UniProtKB-SubCell"/>
</dbReference>
<evidence type="ECO:0000256" key="3">
    <source>
        <dbReference type="ARBA" id="ARBA00009734"/>
    </source>
</evidence>
<gene>
    <name evidence="7" type="ORF">Cantr_02210</name>
</gene>
<evidence type="ECO:0000256" key="4">
    <source>
        <dbReference type="ARBA" id="ARBA00022946"/>
    </source>
</evidence>
<proteinExistence type="inferred from homology"/>
<name>A0A367YN83_9ASCO</name>